<feature type="transmembrane region" description="Helical" evidence="1">
    <location>
        <begin position="95"/>
        <end position="116"/>
    </location>
</feature>
<protein>
    <recommendedName>
        <fullName evidence="2">DUF6534 domain-containing protein</fullName>
    </recommendedName>
</protein>
<accession>A0A8H6YKJ0</accession>
<keyword evidence="1" id="KW-0812">Transmembrane</keyword>
<feature type="transmembrane region" description="Helical" evidence="1">
    <location>
        <begin position="168"/>
        <end position="186"/>
    </location>
</feature>
<sequence>MSDALLQSFQETFGAALIGGLLAMGLYGLTTSQTYFYFVEYPNDKIWRKTLVCTLWVLNTIHSAFMIHMAYHYLILKAFNPFGLSQNIWSLPASMIVHILTAFLVMIYFLSIIFQFGKPKLRWWLAVPNLISVLLHVGFGIESTIHVFQTPSLVHLTAFTKMSFLPMAAAQVGADILLALSLCFVLHNHRTTFRRTNSIVDTLIVYAINRCLLTAGTAVVSLLMITLKPESMMYIGPELLFAGLYTNALLATLNSRRRIRDGSSKDPDTTDFSSVHLSNVRSGTLTASEPHDHGILTPHKLYDAHPASELMIYDSSIQSVDDLKQEVV</sequence>
<reference evidence="3" key="1">
    <citation type="submission" date="2020-05" db="EMBL/GenBank/DDBJ databases">
        <title>Mycena genomes resolve the evolution of fungal bioluminescence.</title>
        <authorList>
            <person name="Tsai I.J."/>
        </authorList>
    </citation>
    <scope>NUCLEOTIDE SEQUENCE</scope>
    <source>
        <strain evidence="3">CCC161011</strain>
    </source>
</reference>
<dbReference type="Proteomes" id="UP000620124">
    <property type="component" value="Unassembled WGS sequence"/>
</dbReference>
<gene>
    <name evidence="3" type="ORF">MVEN_00765800</name>
</gene>
<feature type="transmembrane region" description="Helical" evidence="1">
    <location>
        <begin position="123"/>
        <end position="148"/>
    </location>
</feature>
<feature type="transmembrane region" description="Helical" evidence="1">
    <location>
        <begin position="51"/>
        <end position="75"/>
    </location>
</feature>
<evidence type="ECO:0000259" key="2">
    <source>
        <dbReference type="Pfam" id="PF20152"/>
    </source>
</evidence>
<feature type="transmembrane region" description="Helical" evidence="1">
    <location>
        <begin position="233"/>
        <end position="253"/>
    </location>
</feature>
<evidence type="ECO:0000313" key="3">
    <source>
        <dbReference type="EMBL" id="KAF7360361.1"/>
    </source>
</evidence>
<dbReference type="OrthoDB" id="2743740at2759"/>
<keyword evidence="4" id="KW-1185">Reference proteome</keyword>
<keyword evidence="1" id="KW-0472">Membrane</keyword>
<name>A0A8H6YKJ0_9AGAR</name>
<keyword evidence="1" id="KW-1133">Transmembrane helix</keyword>
<dbReference type="EMBL" id="JACAZI010000005">
    <property type="protein sequence ID" value="KAF7360361.1"/>
    <property type="molecule type" value="Genomic_DNA"/>
</dbReference>
<feature type="domain" description="DUF6534" evidence="2">
    <location>
        <begin position="172"/>
        <end position="258"/>
    </location>
</feature>
<proteinExistence type="predicted"/>
<feature type="transmembrane region" description="Helical" evidence="1">
    <location>
        <begin position="207"/>
        <end position="227"/>
    </location>
</feature>
<dbReference type="InterPro" id="IPR045339">
    <property type="entry name" value="DUF6534"/>
</dbReference>
<comment type="caution">
    <text evidence="3">The sequence shown here is derived from an EMBL/GenBank/DDBJ whole genome shotgun (WGS) entry which is preliminary data.</text>
</comment>
<dbReference type="AlphaFoldDB" id="A0A8H6YKJ0"/>
<organism evidence="3 4">
    <name type="scientific">Mycena venus</name>
    <dbReference type="NCBI Taxonomy" id="2733690"/>
    <lineage>
        <taxon>Eukaryota</taxon>
        <taxon>Fungi</taxon>
        <taxon>Dikarya</taxon>
        <taxon>Basidiomycota</taxon>
        <taxon>Agaricomycotina</taxon>
        <taxon>Agaricomycetes</taxon>
        <taxon>Agaricomycetidae</taxon>
        <taxon>Agaricales</taxon>
        <taxon>Marasmiineae</taxon>
        <taxon>Mycenaceae</taxon>
        <taxon>Mycena</taxon>
    </lineage>
</organism>
<evidence type="ECO:0000256" key="1">
    <source>
        <dbReference type="SAM" id="Phobius"/>
    </source>
</evidence>
<dbReference type="Pfam" id="PF20152">
    <property type="entry name" value="DUF6534"/>
    <property type="match status" value="1"/>
</dbReference>
<dbReference type="PANTHER" id="PTHR40465">
    <property type="entry name" value="CHROMOSOME 1, WHOLE GENOME SHOTGUN SEQUENCE"/>
    <property type="match status" value="1"/>
</dbReference>
<dbReference type="PANTHER" id="PTHR40465:SF1">
    <property type="entry name" value="DUF6534 DOMAIN-CONTAINING PROTEIN"/>
    <property type="match status" value="1"/>
</dbReference>
<feature type="transmembrane region" description="Helical" evidence="1">
    <location>
        <begin position="12"/>
        <end position="30"/>
    </location>
</feature>
<evidence type="ECO:0000313" key="4">
    <source>
        <dbReference type="Proteomes" id="UP000620124"/>
    </source>
</evidence>